<proteinExistence type="predicted"/>
<sequence>MPTAAKLVAALLFAAVAWFTSDALVPVFPEGTNLGKFTYVNTAIGLLAGWLVMGRLAGEGYGVAVASGVRTSAVLAFYALLAHSIYEMLRMATRLRFDGIMDALTGTVELMARNGLMLVTAPVAMGILVGGGILAAIVVEFIAHRWN</sequence>
<name>A0A844B729_9RHOB</name>
<dbReference type="NCBIfam" id="NF033773">
    <property type="entry name" value="tellur_TrgA"/>
    <property type="match status" value="1"/>
</dbReference>
<gene>
    <name evidence="2" type="ORF">GH815_14415</name>
</gene>
<dbReference type="EMBL" id="WJPO01000025">
    <property type="protein sequence ID" value="MRH22186.1"/>
    <property type="molecule type" value="Genomic_DNA"/>
</dbReference>
<dbReference type="RefSeq" id="WP_153749467.1">
    <property type="nucleotide sequence ID" value="NZ_BAAADI010000055.1"/>
</dbReference>
<feature type="transmembrane region" description="Helical" evidence="1">
    <location>
        <begin position="116"/>
        <end position="143"/>
    </location>
</feature>
<keyword evidence="1" id="KW-0812">Transmembrane</keyword>
<accession>A0A844B729</accession>
<keyword evidence="1" id="KW-0472">Membrane</keyword>
<evidence type="ECO:0000313" key="3">
    <source>
        <dbReference type="Proteomes" id="UP000466730"/>
    </source>
</evidence>
<comment type="caution">
    <text evidence="2">The sequence shown here is derived from an EMBL/GenBank/DDBJ whole genome shotgun (WGS) entry which is preliminary data.</text>
</comment>
<evidence type="ECO:0000313" key="2">
    <source>
        <dbReference type="EMBL" id="MRH22186.1"/>
    </source>
</evidence>
<dbReference type="InterPro" id="IPR047784">
    <property type="entry name" value="TrgA"/>
</dbReference>
<keyword evidence="3" id="KW-1185">Reference proteome</keyword>
<keyword evidence="1" id="KW-1133">Transmembrane helix</keyword>
<protein>
    <submittedName>
        <fullName evidence="2">TrgA family protein</fullName>
    </submittedName>
</protein>
<feature type="transmembrane region" description="Helical" evidence="1">
    <location>
        <begin position="39"/>
        <end position="57"/>
    </location>
</feature>
<organism evidence="2 3">
    <name type="scientific">Rhodovulum strictum</name>
    <dbReference type="NCBI Taxonomy" id="58314"/>
    <lineage>
        <taxon>Bacteria</taxon>
        <taxon>Pseudomonadati</taxon>
        <taxon>Pseudomonadota</taxon>
        <taxon>Alphaproteobacteria</taxon>
        <taxon>Rhodobacterales</taxon>
        <taxon>Paracoccaceae</taxon>
        <taxon>Rhodovulum</taxon>
    </lineage>
</organism>
<reference evidence="2 3" key="1">
    <citation type="submission" date="2019-11" db="EMBL/GenBank/DDBJ databases">
        <title>Draft Whole-Genome sequence of the marine photosynthetic bacterium Rhodovulum strictum DSM 11289.</title>
        <authorList>
            <person name="Kyndt J.A."/>
            <person name="Meyer T.E."/>
        </authorList>
    </citation>
    <scope>NUCLEOTIDE SEQUENCE [LARGE SCALE GENOMIC DNA]</scope>
    <source>
        <strain evidence="2 3">DSM 11289</strain>
    </source>
</reference>
<feature type="transmembrane region" description="Helical" evidence="1">
    <location>
        <begin position="69"/>
        <end position="86"/>
    </location>
</feature>
<dbReference type="AlphaFoldDB" id="A0A844B729"/>
<dbReference type="Proteomes" id="UP000466730">
    <property type="component" value="Unassembled WGS sequence"/>
</dbReference>
<dbReference type="OrthoDB" id="7869508at2"/>
<evidence type="ECO:0000256" key="1">
    <source>
        <dbReference type="SAM" id="Phobius"/>
    </source>
</evidence>